<name>A0A1T4KZ49_9FUSO</name>
<evidence type="ECO:0008006" key="3">
    <source>
        <dbReference type="Google" id="ProtNLM"/>
    </source>
</evidence>
<gene>
    <name evidence="1" type="ORF">SAMN02745174_00672</name>
</gene>
<dbReference type="RefSeq" id="WP_078693204.1">
    <property type="nucleotide sequence ID" value="NZ_FUWX01000005.1"/>
</dbReference>
<evidence type="ECO:0000313" key="2">
    <source>
        <dbReference type="Proteomes" id="UP000191153"/>
    </source>
</evidence>
<accession>A0A1T4KZ49</accession>
<reference evidence="1 2" key="1">
    <citation type="submission" date="2017-02" db="EMBL/GenBank/DDBJ databases">
        <authorList>
            <person name="Peterson S.W."/>
        </authorList>
    </citation>
    <scope>NUCLEOTIDE SEQUENCE [LARGE SCALE GENOMIC DNA]</scope>
    <source>
        <strain evidence="1 2">ATCC 700028</strain>
    </source>
</reference>
<dbReference type="STRING" id="180163.SAMN02745174_00672"/>
<dbReference type="EMBL" id="FUWX01000005">
    <property type="protein sequence ID" value="SJZ47587.1"/>
    <property type="molecule type" value="Genomic_DNA"/>
</dbReference>
<evidence type="ECO:0000313" key="1">
    <source>
        <dbReference type="EMBL" id="SJZ47587.1"/>
    </source>
</evidence>
<organism evidence="1 2">
    <name type="scientific">Cetobacterium ceti</name>
    <dbReference type="NCBI Taxonomy" id="180163"/>
    <lineage>
        <taxon>Bacteria</taxon>
        <taxon>Fusobacteriati</taxon>
        <taxon>Fusobacteriota</taxon>
        <taxon>Fusobacteriia</taxon>
        <taxon>Fusobacteriales</taxon>
        <taxon>Fusobacteriaceae</taxon>
        <taxon>Cetobacterium</taxon>
    </lineage>
</organism>
<sequence length="136" mass="15480">MKKVVTLLFFLLVGISTFAEEGLGIIGDQDFKSVGVSQENIDNVKKIINEASSKYKMLVLDKKSIEIEVNKCILDGAEKNLPKLDELADKLGNIEAQMIKDKFRYQIAVQKYISTEQYIKAREIAIQRLQKLNDQK</sequence>
<dbReference type="AlphaFoldDB" id="A0A1T4KZ49"/>
<keyword evidence="2" id="KW-1185">Reference proteome</keyword>
<dbReference type="Proteomes" id="UP000191153">
    <property type="component" value="Unassembled WGS sequence"/>
</dbReference>
<proteinExistence type="predicted"/>
<dbReference type="OrthoDB" id="90088at2"/>
<protein>
    <recommendedName>
        <fullName evidence="3">DUF4168 domain-containing protein</fullName>
    </recommendedName>
</protein>